<feature type="repeat" description="PPR" evidence="3">
    <location>
        <begin position="221"/>
        <end position="255"/>
    </location>
</feature>
<dbReference type="GO" id="GO:0031930">
    <property type="term" value="P:mitochondria-nucleus signaling pathway"/>
    <property type="evidence" value="ECO:0007669"/>
    <property type="project" value="TreeGrafter"/>
</dbReference>
<evidence type="ECO:0000313" key="4">
    <source>
        <dbReference type="EMBL" id="KAK9706574.1"/>
    </source>
</evidence>
<reference evidence="4" key="1">
    <citation type="submission" date="2024-03" db="EMBL/GenBank/DDBJ databases">
        <title>WGS assembly of Saponaria officinalis var. Norfolk2.</title>
        <authorList>
            <person name="Jenkins J."/>
            <person name="Shu S."/>
            <person name="Grimwood J."/>
            <person name="Barry K."/>
            <person name="Goodstein D."/>
            <person name="Schmutz J."/>
            <person name="Leebens-Mack J."/>
            <person name="Osbourn A."/>
        </authorList>
    </citation>
    <scope>NUCLEOTIDE SEQUENCE [LARGE SCALE GENOMIC DNA]</scope>
    <source>
        <strain evidence="4">JIC</strain>
    </source>
</reference>
<comment type="caution">
    <text evidence="4">The sequence shown here is derived from an EMBL/GenBank/DDBJ whole genome shotgun (WGS) entry which is preliminary data.</text>
</comment>
<dbReference type="Pfam" id="PF01535">
    <property type="entry name" value="PPR"/>
    <property type="match status" value="2"/>
</dbReference>
<sequence>MSAFSQILRRTFSTASLKLFYKEKDISKLVQSFKDNTQNVVFRRKASYYEFVVQQLTRAKAFGLIEEILEDQKQYVEITNEGFAVRLISLYGKSGLFDRARQLFDEMPELKCVRTVKSFNALLGACVSSKKFDKIEGFFRELPGESGIKPDVVSYNTVIKGFCEMGSLDLARSMLDEMEKDGICPDLITFNTLFDGFYKKGRFLDGEKFWDLMKKYNVVPDIISYNMRIHGLVLQDKIQESIDLVDEIKNTGLDPDKFTFNLLFKGLCSDGKYIEEAKRQYFDMVKANCEPDMATFVTLLPFACDNGDFMFAARLCRKLLRCRFRLKGVNVVQKVIDGLVKQSFVNEAELLVKLGKESKHSCYHSLKIRTLGK</sequence>
<keyword evidence="2" id="KW-0677">Repeat</keyword>
<dbReference type="Gene3D" id="1.25.40.10">
    <property type="entry name" value="Tetratricopeptide repeat domain"/>
    <property type="match status" value="2"/>
</dbReference>
<dbReference type="NCBIfam" id="TIGR00756">
    <property type="entry name" value="PPR"/>
    <property type="match status" value="6"/>
</dbReference>
<protein>
    <recommendedName>
        <fullName evidence="6">Pentatricopeptide repeat-containing protein</fullName>
    </recommendedName>
</protein>
<dbReference type="PROSITE" id="PS51375">
    <property type="entry name" value="PPR"/>
    <property type="match status" value="4"/>
</dbReference>
<dbReference type="InterPro" id="IPR002885">
    <property type="entry name" value="PPR_rpt"/>
</dbReference>
<gene>
    <name evidence="4" type="ORF">RND81_07G136100</name>
</gene>
<evidence type="ECO:0008006" key="6">
    <source>
        <dbReference type="Google" id="ProtNLM"/>
    </source>
</evidence>
<feature type="repeat" description="PPR" evidence="3">
    <location>
        <begin position="151"/>
        <end position="185"/>
    </location>
</feature>
<evidence type="ECO:0000256" key="1">
    <source>
        <dbReference type="ARBA" id="ARBA00007626"/>
    </source>
</evidence>
<comment type="similarity">
    <text evidence="1">Belongs to the PPR family. P subfamily.</text>
</comment>
<proteinExistence type="inferred from homology"/>
<dbReference type="AlphaFoldDB" id="A0AAW1JQC5"/>
<keyword evidence="5" id="KW-1185">Reference proteome</keyword>
<dbReference type="GO" id="GO:0010019">
    <property type="term" value="P:chloroplast-nucleus signaling pathway"/>
    <property type="evidence" value="ECO:0007669"/>
    <property type="project" value="TreeGrafter"/>
</dbReference>
<evidence type="ECO:0000313" key="5">
    <source>
        <dbReference type="Proteomes" id="UP001443914"/>
    </source>
</evidence>
<dbReference type="Pfam" id="PF13041">
    <property type="entry name" value="PPR_2"/>
    <property type="match status" value="2"/>
</dbReference>
<dbReference type="PANTHER" id="PTHR47936:SF5">
    <property type="entry name" value="PENTACOTRIPEPTIDE-REPEAT REGION OF PRORP DOMAIN-CONTAINING PROTEIN"/>
    <property type="match status" value="1"/>
</dbReference>
<dbReference type="EMBL" id="JBDFQZ010000007">
    <property type="protein sequence ID" value="KAK9706574.1"/>
    <property type="molecule type" value="Genomic_DNA"/>
</dbReference>
<name>A0AAW1JQC5_SAPOF</name>
<accession>A0AAW1JQC5</accession>
<organism evidence="4 5">
    <name type="scientific">Saponaria officinalis</name>
    <name type="common">Common soapwort</name>
    <name type="synonym">Lychnis saponaria</name>
    <dbReference type="NCBI Taxonomy" id="3572"/>
    <lineage>
        <taxon>Eukaryota</taxon>
        <taxon>Viridiplantae</taxon>
        <taxon>Streptophyta</taxon>
        <taxon>Embryophyta</taxon>
        <taxon>Tracheophyta</taxon>
        <taxon>Spermatophyta</taxon>
        <taxon>Magnoliopsida</taxon>
        <taxon>eudicotyledons</taxon>
        <taxon>Gunneridae</taxon>
        <taxon>Pentapetalae</taxon>
        <taxon>Caryophyllales</taxon>
        <taxon>Caryophyllaceae</taxon>
        <taxon>Caryophylleae</taxon>
        <taxon>Saponaria</taxon>
    </lineage>
</organism>
<evidence type="ECO:0000256" key="2">
    <source>
        <dbReference type="ARBA" id="ARBA00022737"/>
    </source>
</evidence>
<dbReference type="GO" id="GO:0009507">
    <property type="term" value="C:chloroplast"/>
    <property type="evidence" value="ECO:0007669"/>
    <property type="project" value="TreeGrafter"/>
</dbReference>
<dbReference type="InterPro" id="IPR011990">
    <property type="entry name" value="TPR-like_helical_dom_sf"/>
</dbReference>
<evidence type="ECO:0000256" key="3">
    <source>
        <dbReference type="PROSITE-ProRule" id="PRU00708"/>
    </source>
</evidence>
<feature type="repeat" description="PPR" evidence="3">
    <location>
        <begin position="256"/>
        <end position="291"/>
    </location>
</feature>
<feature type="repeat" description="PPR" evidence="3">
    <location>
        <begin position="186"/>
        <end position="220"/>
    </location>
</feature>
<dbReference type="PANTHER" id="PTHR47936">
    <property type="entry name" value="PPR_LONG DOMAIN-CONTAINING PROTEIN"/>
    <property type="match status" value="1"/>
</dbReference>
<dbReference type="Proteomes" id="UP001443914">
    <property type="component" value="Unassembled WGS sequence"/>
</dbReference>